<sequence length="236" mass="26022">MSLPPKDGHFDPFAILTPRLILIPTPVAINVNSYRALYASLHADVHFCSMAFGDHFPARNWDDAQTRTVIQTRDIDRSWNRHHVGDFAVGLRGPAHSDDTTTTGSILTDDAFTRFAGDNLEQIQWVGYAGVRDATTTSLPAADAADADAVGLPPWQEMVELRYGISSQFWGGGIAKEAAEAVMGWAVDARGVRRFIAETERGNSRSGRLLQKMGFGLSGTDYWKEPSEVEWELVVQ</sequence>
<reference evidence="2" key="1">
    <citation type="journal article" date="2019" name="Beilstein J. Org. Chem.">
        <title>Nanangenines: drimane sesquiterpenoids as the dominant metabolite cohort of a novel Australian fungus, Aspergillus nanangensis.</title>
        <authorList>
            <person name="Lacey H.J."/>
            <person name="Gilchrist C.L.M."/>
            <person name="Crombie A."/>
            <person name="Kalaitzis J.A."/>
            <person name="Vuong D."/>
            <person name="Rutledge P.J."/>
            <person name="Turner P."/>
            <person name="Pitt J.I."/>
            <person name="Lacey E."/>
            <person name="Chooi Y.H."/>
            <person name="Piggott A.M."/>
        </authorList>
    </citation>
    <scope>NUCLEOTIDE SEQUENCE</scope>
    <source>
        <strain evidence="2">MST-FP2251</strain>
    </source>
</reference>
<name>A0AAD4CMU8_ASPNN</name>
<accession>A0AAD4CMU8</accession>
<dbReference type="Proteomes" id="UP001194746">
    <property type="component" value="Unassembled WGS sequence"/>
</dbReference>
<dbReference type="GO" id="GO:0016747">
    <property type="term" value="F:acyltransferase activity, transferring groups other than amino-acyl groups"/>
    <property type="evidence" value="ECO:0007669"/>
    <property type="project" value="InterPro"/>
</dbReference>
<proteinExistence type="predicted"/>
<dbReference type="InterPro" id="IPR051531">
    <property type="entry name" value="N-acetyltransferase"/>
</dbReference>
<dbReference type="PROSITE" id="PS51186">
    <property type="entry name" value="GNAT"/>
    <property type="match status" value="1"/>
</dbReference>
<evidence type="ECO:0000313" key="2">
    <source>
        <dbReference type="EMBL" id="KAF9889449.1"/>
    </source>
</evidence>
<reference evidence="2" key="2">
    <citation type="submission" date="2020-02" db="EMBL/GenBank/DDBJ databases">
        <authorList>
            <person name="Gilchrist C.L.M."/>
            <person name="Chooi Y.-H."/>
        </authorList>
    </citation>
    <scope>NUCLEOTIDE SEQUENCE</scope>
    <source>
        <strain evidence="2">MST-FP2251</strain>
    </source>
</reference>
<dbReference type="Pfam" id="PF13302">
    <property type="entry name" value="Acetyltransf_3"/>
    <property type="match status" value="1"/>
</dbReference>
<comment type="caution">
    <text evidence="2">The sequence shown here is derived from an EMBL/GenBank/DDBJ whole genome shotgun (WGS) entry which is preliminary data.</text>
</comment>
<protein>
    <recommendedName>
        <fullName evidence="1">N-acetyltransferase domain-containing protein</fullName>
    </recommendedName>
</protein>
<dbReference type="PANTHER" id="PTHR43792">
    <property type="entry name" value="GNAT FAMILY, PUTATIVE (AFU_ORTHOLOGUE AFUA_3G00765)-RELATED-RELATED"/>
    <property type="match status" value="1"/>
</dbReference>
<gene>
    <name evidence="2" type="ORF">FE257_007351</name>
</gene>
<evidence type="ECO:0000313" key="3">
    <source>
        <dbReference type="Proteomes" id="UP001194746"/>
    </source>
</evidence>
<dbReference type="SUPFAM" id="SSF55729">
    <property type="entry name" value="Acyl-CoA N-acyltransferases (Nat)"/>
    <property type="match status" value="1"/>
</dbReference>
<evidence type="ECO:0000259" key="1">
    <source>
        <dbReference type="PROSITE" id="PS51186"/>
    </source>
</evidence>
<dbReference type="InterPro" id="IPR000182">
    <property type="entry name" value="GNAT_dom"/>
</dbReference>
<organism evidence="2 3">
    <name type="scientific">Aspergillus nanangensis</name>
    <dbReference type="NCBI Taxonomy" id="2582783"/>
    <lineage>
        <taxon>Eukaryota</taxon>
        <taxon>Fungi</taxon>
        <taxon>Dikarya</taxon>
        <taxon>Ascomycota</taxon>
        <taxon>Pezizomycotina</taxon>
        <taxon>Eurotiomycetes</taxon>
        <taxon>Eurotiomycetidae</taxon>
        <taxon>Eurotiales</taxon>
        <taxon>Aspergillaceae</taxon>
        <taxon>Aspergillus</taxon>
        <taxon>Aspergillus subgen. Circumdati</taxon>
    </lineage>
</organism>
<dbReference type="InterPro" id="IPR016181">
    <property type="entry name" value="Acyl_CoA_acyltransferase"/>
</dbReference>
<feature type="domain" description="N-acetyltransferase" evidence="1">
    <location>
        <begin position="149"/>
        <end position="236"/>
    </location>
</feature>
<dbReference type="EMBL" id="VCAU01000036">
    <property type="protein sequence ID" value="KAF9889449.1"/>
    <property type="molecule type" value="Genomic_DNA"/>
</dbReference>
<keyword evidence="3" id="KW-1185">Reference proteome</keyword>
<dbReference type="PANTHER" id="PTHR43792:SF16">
    <property type="entry name" value="N-ACETYLTRANSFERASE DOMAIN-CONTAINING PROTEIN"/>
    <property type="match status" value="1"/>
</dbReference>
<dbReference type="Gene3D" id="3.40.630.30">
    <property type="match status" value="1"/>
</dbReference>
<dbReference type="AlphaFoldDB" id="A0AAD4CMU8"/>